<dbReference type="RefSeq" id="WP_075836545.1">
    <property type="nucleotide sequence ID" value="NZ_MSTI01000158.1"/>
</dbReference>
<dbReference type="EMBL" id="MSTI01000158">
    <property type="protein sequence ID" value="OLV15915.1"/>
    <property type="molecule type" value="Genomic_DNA"/>
</dbReference>
<dbReference type="Proteomes" id="UP000186607">
    <property type="component" value="Unassembled WGS sequence"/>
</dbReference>
<comment type="caution">
    <text evidence="1">The sequence shown here is derived from an EMBL/GenBank/DDBJ whole genome shotgun (WGS) entry which is preliminary data.</text>
</comment>
<dbReference type="AlphaFoldDB" id="A0A1U7NSM9"/>
<name>A0A1U7NSM9_9DEIO</name>
<evidence type="ECO:0000313" key="1">
    <source>
        <dbReference type="EMBL" id="OLV15915.1"/>
    </source>
</evidence>
<keyword evidence="2" id="KW-1185">Reference proteome</keyword>
<reference evidence="1 2" key="1">
    <citation type="submission" date="2017-01" db="EMBL/GenBank/DDBJ databases">
        <title>Genome Analysis of Deinococcus marmoris KOPRI26562.</title>
        <authorList>
            <person name="Kim J.H."/>
            <person name="Oh H.-M."/>
        </authorList>
    </citation>
    <scope>NUCLEOTIDE SEQUENCE [LARGE SCALE GENOMIC DNA]</scope>
    <source>
        <strain evidence="1 2">KOPRI26562</strain>
    </source>
</reference>
<gene>
    <name evidence="1" type="ORF">BOO71_0013498</name>
</gene>
<proteinExistence type="predicted"/>
<accession>A0A1U7NSM9</accession>
<protein>
    <submittedName>
        <fullName evidence="1">Uncharacterized protein</fullName>
    </submittedName>
</protein>
<organism evidence="1 2">
    <name type="scientific">Deinococcus marmoris</name>
    <dbReference type="NCBI Taxonomy" id="249408"/>
    <lineage>
        <taxon>Bacteria</taxon>
        <taxon>Thermotogati</taxon>
        <taxon>Deinococcota</taxon>
        <taxon>Deinococci</taxon>
        <taxon>Deinococcales</taxon>
        <taxon>Deinococcaceae</taxon>
        <taxon>Deinococcus</taxon>
    </lineage>
</organism>
<evidence type="ECO:0000313" key="2">
    <source>
        <dbReference type="Proteomes" id="UP000186607"/>
    </source>
</evidence>
<sequence>MTPSHDTDLNLSQVLGLLADTCDSLKLSEYDALCVPEVVGAPDQHRPAETPRTVEALEANWQAAGEVAYMPGAPRGAQLLLTLGEAMTTLVTGRPPGTACVRIFSTQGAIAHVLGYERRTVVRGAAWWKEATGTPLLRGHAQTVTRGERQGQALMDGSTMLLREPARIDPESAVYILTDAPRPAFAEDLGNNNAAVAMERLLRAVAQTDFGRRSAQWRAVGQLALTLLHLSPATYFVRCRELTARLKPVARPLRKEGTPGPSQVEDAAQTCVQIASPWSSPVAGPPVEWPRPGSVELGPYLSVLKGNQFAAWMEERPGWELLISAAQRAFLDGAWPTDLPAPEPVLLEVRAAALLNELRDVPPGTLILAAQEIGQELLQRGLSPEELGLLPTLLGREELVAWLCGYVTTDLVDEARWLGRAAS</sequence>